<evidence type="ECO:0000313" key="3">
    <source>
        <dbReference type="Proteomes" id="UP001362999"/>
    </source>
</evidence>
<evidence type="ECO:0000256" key="1">
    <source>
        <dbReference type="SAM" id="MobiDB-lite"/>
    </source>
</evidence>
<evidence type="ECO:0000313" key="2">
    <source>
        <dbReference type="EMBL" id="KAK7040438.1"/>
    </source>
</evidence>
<feature type="region of interest" description="Disordered" evidence="1">
    <location>
        <begin position="285"/>
        <end position="305"/>
    </location>
</feature>
<name>A0AAW0CPI3_9AGAR</name>
<keyword evidence="3" id="KW-1185">Reference proteome</keyword>
<reference evidence="2 3" key="1">
    <citation type="journal article" date="2024" name="J Genomics">
        <title>Draft genome sequencing and assembly of Favolaschia claudopus CIRM-BRFM 2984 isolated from oak limbs.</title>
        <authorList>
            <person name="Navarro D."/>
            <person name="Drula E."/>
            <person name="Chaduli D."/>
            <person name="Cazenave R."/>
            <person name="Ahrendt S."/>
            <person name="Wang J."/>
            <person name="Lipzen A."/>
            <person name="Daum C."/>
            <person name="Barry K."/>
            <person name="Grigoriev I.V."/>
            <person name="Favel A."/>
            <person name="Rosso M.N."/>
            <person name="Martin F."/>
        </authorList>
    </citation>
    <scope>NUCLEOTIDE SEQUENCE [LARGE SCALE GENOMIC DNA]</scope>
    <source>
        <strain evidence="2 3">CIRM-BRFM 2984</strain>
    </source>
</reference>
<comment type="caution">
    <text evidence="2">The sequence shown here is derived from an EMBL/GenBank/DDBJ whole genome shotgun (WGS) entry which is preliminary data.</text>
</comment>
<feature type="compositionally biased region" description="Basic and acidic residues" evidence="1">
    <location>
        <begin position="450"/>
        <end position="466"/>
    </location>
</feature>
<gene>
    <name evidence="2" type="ORF">R3P38DRAFT_3348873</name>
</gene>
<feature type="compositionally biased region" description="Basic residues" evidence="1">
    <location>
        <begin position="296"/>
        <end position="305"/>
    </location>
</feature>
<feature type="compositionally biased region" description="Polar residues" evidence="1">
    <location>
        <begin position="286"/>
        <end position="295"/>
    </location>
</feature>
<sequence length="595" mass="66082">MTARGAPDKTHTLYAYASGQLVRLRDAYGERGAVRKYTVVAKARQRAMVKTELTQRDSVGRRPMSESGGVKTQANADKVEDQRGRGGGRRRPPNQLPDGVQIGAGHAKDVAEGDGGAFASVWQGGEDEDVGRNQALWDGEDDKPTLVESTKKTCFWELRERAISMYCKKRRRRCQRTSSNTSQRCIQSNATIPPPRSWSRPRLARLSAATSSRAHGVVSPPYPPWSFQPSLEHRGRRHRWPYRYRSRRGQAYQSPTYSALDDSAPPLSFSPFEIDKHTQLPAESLTADSAPSKNPTLRHRVPTSRPRRRLVWTGVLSKKNVRRAPPRWGKVRTRDEDEREGNGEWGRDEGGLWAARGAGKKVIWIASGKEENGGVGGRIKEEEGQREETHIYPQDALGRQRRVKETPARGVYNDFRFAGGASCLYGRQVSVRASEEESRRERKGGKATHMKNEKRVFRGNGRDSVDGRYSAPYNSSISRDEEGKAHNTSSPPPTPALPSSSQTMTPPVSLHQEVAPKTASSSLSLGKRRHRRVVGNEKARLIDAERTVLYEDVGVVGQSPLVVAVVVKEEDKLTGRSYRSKCLIAGTSDAGNMGT</sequence>
<organism evidence="2 3">
    <name type="scientific">Favolaschia claudopus</name>
    <dbReference type="NCBI Taxonomy" id="2862362"/>
    <lineage>
        <taxon>Eukaryota</taxon>
        <taxon>Fungi</taxon>
        <taxon>Dikarya</taxon>
        <taxon>Basidiomycota</taxon>
        <taxon>Agaricomycotina</taxon>
        <taxon>Agaricomycetes</taxon>
        <taxon>Agaricomycetidae</taxon>
        <taxon>Agaricales</taxon>
        <taxon>Marasmiineae</taxon>
        <taxon>Mycenaceae</taxon>
        <taxon>Favolaschia</taxon>
    </lineage>
</organism>
<feature type="compositionally biased region" description="Basic and acidic residues" evidence="1">
    <location>
        <begin position="53"/>
        <end position="64"/>
    </location>
</feature>
<proteinExistence type="predicted"/>
<dbReference type="AlphaFoldDB" id="A0AAW0CPI3"/>
<dbReference type="Proteomes" id="UP001362999">
    <property type="component" value="Unassembled WGS sequence"/>
</dbReference>
<feature type="compositionally biased region" description="Basic and acidic residues" evidence="1">
    <location>
        <begin position="332"/>
        <end position="350"/>
    </location>
</feature>
<accession>A0AAW0CPI3</accession>
<feature type="region of interest" description="Disordered" evidence="1">
    <location>
        <begin position="323"/>
        <end position="351"/>
    </location>
</feature>
<protein>
    <submittedName>
        <fullName evidence="2">Uncharacterized protein</fullName>
    </submittedName>
</protein>
<dbReference type="EMBL" id="JAWWNJ010000015">
    <property type="protein sequence ID" value="KAK7040438.1"/>
    <property type="molecule type" value="Genomic_DNA"/>
</dbReference>
<feature type="region of interest" description="Disordered" evidence="1">
    <location>
        <begin position="51"/>
        <end position="100"/>
    </location>
</feature>
<feature type="region of interest" description="Disordered" evidence="1">
    <location>
        <begin position="429"/>
        <end position="531"/>
    </location>
</feature>